<evidence type="ECO:0000256" key="1">
    <source>
        <dbReference type="SAM" id="Phobius"/>
    </source>
</evidence>
<proteinExistence type="predicted"/>
<dbReference type="GO" id="GO:0016787">
    <property type="term" value="F:hydrolase activity"/>
    <property type="evidence" value="ECO:0007669"/>
    <property type="project" value="UniProtKB-KW"/>
</dbReference>
<organism evidence="3 4">
    <name type="scientific">Prochlorococcus marinus str. MIT 9401</name>
    <dbReference type="NCBI Taxonomy" id="167551"/>
    <lineage>
        <taxon>Bacteria</taxon>
        <taxon>Bacillati</taxon>
        <taxon>Cyanobacteriota</taxon>
        <taxon>Cyanophyceae</taxon>
        <taxon>Synechococcales</taxon>
        <taxon>Prochlorococcaceae</taxon>
        <taxon>Prochlorococcus</taxon>
    </lineage>
</organism>
<dbReference type="InterPro" id="IPR000073">
    <property type="entry name" value="AB_hydrolase_1"/>
</dbReference>
<evidence type="ECO:0000313" key="3">
    <source>
        <dbReference type="EMBL" id="KGG07612.1"/>
    </source>
</evidence>
<feature type="transmembrane region" description="Helical" evidence="1">
    <location>
        <begin position="165"/>
        <end position="187"/>
    </location>
</feature>
<comment type="caution">
    <text evidence="3">The sequence shown here is derived from an EMBL/GenBank/DDBJ whole genome shotgun (WGS) entry which is preliminary data.</text>
</comment>
<keyword evidence="1" id="KW-0812">Transmembrane</keyword>
<dbReference type="Proteomes" id="UP000030481">
    <property type="component" value="Unassembled WGS sequence"/>
</dbReference>
<protein>
    <submittedName>
        <fullName evidence="3">Putative alpha/beta hydrolase</fullName>
    </submittedName>
</protein>
<dbReference type="AlphaFoldDB" id="A0A0A2B3A0"/>
<dbReference type="RefSeq" id="WP_032518376.1">
    <property type="nucleotide sequence ID" value="NZ_JNAR01000015.1"/>
</dbReference>
<evidence type="ECO:0000313" key="4">
    <source>
        <dbReference type="Proteomes" id="UP000030481"/>
    </source>
</evidence>
<keyword evidence="1" id="KW-0472">Membrane</keyword>
<feature type="domain" description="AB hydrolase-1" evidence="2">
    <location>
        <begin position="35"/>
        <end position="297"/>
    </location>
</feature>
<keyword evidence="1" id="KW-1133">Transmembrane helix</keyword>
<name>A0A0A2B3A0_PROMR</name>
<dbReference type="PANTHER" id="PTHR46438">
    <property type="entry name" value="ALPHA/BETA-HYDROLASES SUPERFAMILY PROTEIN"/>
    <property type="match status" value="1"/>
</dbReference>
<dbReference type="SUPFAM" id="SSF53474">
    <property type="entry name" value="alpha/beta-Hydrolases"/>
    <property type="match status" value="1"/>
</dbReference>
<keyword evidence="3" id="KW-0378">Hydrolase</keyword>
<dbReference type="EMBL" id="JNAR01000015">
    <property type="protein sequence ID" value="KGG07612.1"/>
    <property type="molecule type" value="Genomic_DNA"/>
</dbReference>
<reference evidence="4" key="1">
    <citation type="journal article" date="2014" name="Sci. Data">
        <title>Genomes of diverse isolates of the marine cyanobacterium Prochlorococcus.</title>
        <authorList>
            <person name="Biller S."/>
            <person name="Berube P."/>
            <person name="Thompson J."/>
            <person name="Kelly L."/>
            <person name="Roggensack S."/>
            <person name="Awad L."/>
            <person name="Roache-Johnson K."/>
            <person name="Ding H."/>
            <person name="Giovannoni S.J."/>
            <person name="Moore L.R."/>
            <person name="Chisholm S.W."/>
        </authorList>
    </citation>
    <scope>NUCLEOTIDE SEQUENCE [LARGE SCALE GENOMIC DNA]</scope>
</reference>
<gene>
    <name evidence="3" type="ORF">EV01_1227</name>
</gene>
<dbReference type="PANTHER" id="PTHR46438:SF2">
    <property type="entry name" value="ALPHA_BETA-HYDROLASES SUPERFAMILY PROTEIN"/>
    <property type="match status" value="1"/>
</dbReference>
<dbReference type="Pfam" id="PF00561">
    <property type="entry name" value="Abhydrolase_1"/>
    <property type="match status" value="1"/>
</dbReference>
<dbReference type="Gene3D" id="3.40.50.1820">
    <property type="entry name" value="alpha/beta hydrolase"/>
    <property type="match status" value="1"/>
</dbReference>
<dbReference type="InterPro" id="IPR029058">
    <property type="entry name" value="AB_hydrolase_fold"/>
</dbReference>
<accession>A0A0A2B3A0</accession>
<sequence length="314" mass="36177">MNNNFKEKNINFPNYWNWNGFKICWSVTGEDNKIPIIFLHGFGASRKHWRNNLEYFAKRNCASYSLDLIGFGDSDQPGIRQIGKLNNEIWCNQVKDFIAQVIRPKNSGKVILIGNSLGSLVALTCAVSLEDQIATVIASPLPDQIQKNKKSITKKSSFKKFQDRFIKIFFMFFPLEIILFLIAKLGVIKLGLNSAYFKKDNIDRELINLVTKPVLRKTSARSLRAMCIGMSSRDEKFQASYLLRKLSTSKKVPFLLIWGEKDNFIPLFVGKKIANFHRWVKLKIVPNSGHCIHDEDPSVFNKISYEWIKDLKTF</sequence>
<evidence type="ECO:0000259" key="2">
    <source>
        <dbReference type="Pfam" id="PF00561"/>
    </source>
</evidence>